<dbReference type="OrthoDB" id="4781at2759"/>
<comment type="caution">
    <text evidence="3">The sequence shown here is derived from an EMBL/GenBank/DDBJ whole genome shotgun (WGS) entry which is preliminary data.</text>
</comment>
<feature type="signal peptide" evidence="1">
    <location>
        <begin position="1"/>
        <end position="18"/>
    </location>
</feature>
<name>A0A8H7D2H3_9AGAR</name>
<keyword evidence="3" id="KW-0378">Hydrolase</keyword>
<accession>A0A8H7D2H3</accession>
<feature type="chain" id="PRO_5033988504" evidence="1">
    <location>
        <begin position="19"/>
        <end position="167"/>
    </location>
</feature>
<evidence type="ECO:0000313" key="4">
    <source>
        <dbReference type="Proteomes" id="UP000620124"/>
    </source>
</evidence>
<dbReference type="GO" id="GO:0004553">
    <property type="term" value="F:hydrolase activity, hydrolyzing O-glycosyl compounds"/>
    <property type="evidence" value="ECO:0007669"/>
    <property type="project" value="InterPro"/>
</dbReference>
<organism evidence="3 4">
    <name type="scientific">Mycena venus</name>
    <dbReference type="NCBI Taxonomy" id="2733690"/>
    <lineage>
        <taxon>Eukaryota</taxon>
        <taxon>Fungi</taxon>
        <taxon>Dikarya</taxon>
        <taxon>Basidiomycota</taxon>
        <taxon>Agaricomycotina</taxon>
        <taxon>Agaricomycetes</taxon>
        <taxon>Agaricomycetidae</taxon>
        <taxon>Agaricales</taxon>
        <taxon>Marasmiineae</taxon>
        <taxon>Mycenaceae</taxon>
        <taxon>Mycena</taxon>
    </lineage>
</organism>
<dbReference type="SUPFAM" id="SSF49899">
    <property type="entry name" value="Concanavalin A-like lectins/glucanases"/>
    <property type="match status" value="1"/>
</dbReference>
<gene>
    <name evidence="3" type="ORF">MVEN_00998100</name>
</gene>
<keyword evidence="4" id="KW-1185">Reference proteome</keyword>
<protein>
    <submittedName>
        <fullName evidence="3">Glycoside hydrolase family 16 protein</fullName>
    </submittedName>
</protein>
<dbReference type="Gene3D" id="2.60.120.200">
    <property type="match status" value="1"/>
</dbReference>
<evidence type="ECO:0000259" key="2">
    <source>
        <dbReference type="Pfam" id="PF00722"/>
    </source>
</evidence>
<proteinExistence type="predicted"/>
<dbReference type="GO" id="GO:0005975">
    <property type="term" value="P:carbohydrate metabolic process"/>
    <property type="evidence" value="ECO:0007669"/>
    <property type="project" value="InterPro"/>
</dbReference>
<dbReference type="Pfam" id="PF00722">
    <property type="entry name" value="Glyco_hydro_16"/>
    <property type="match status" value="1"/>
</dbReference>
<feature type="domain" description="GH16" evidence="2">
    <location>
        <begin position="63"/>
        <end position="151"/>
    </location>
</feature>
<dbReference type="InterPro" id="IPR000757">
    <property type="entry name" value="Beta-glucanase-like"/>
</dbReference>
<dbReference type="EMBL" id="JACAZI010000007">
    <property type="protein sequence ID" value="KAF7356636.1"/>
    <property type="molecule type" value="Genomic_DNA"/>
</dbReference>
<dbReference type="InterPro" id="IPR013320">
    <property type="entry name" value="ConA-like_dom_sf"/>
</dbReference>
<evidence type="ECO:0000313" key="3">
    <source>
        <dbReference type="EMBL" id="KAF7356636.1"/>
    </source>
</evidence>
<keyword evidence="1" id="KW-0732">Signal</keyword>
<dbReference type="Proteomes" id="UP000620124">
    <property type="component" value="Unassembled WGS sequence"/>
</dbReference>
<dbReference type="AlphaFoldDB" id="A0A8H7D2H3"/>
<reference evidence="3" key="1">
    <citation type="submission" date="2020-05" db="EMBL/GenBank/DDBJ databases">
        <title>Mycena genomes resolve the evolution of fungal bioluminescence.</title>
        <authorList>
            <person name="Tsai I.J."/>
        </authorList>
    </citation>
    <scope>NUCLEOTIDE SEQUENCE</scope>
    <source>
        <strain evidence="3">CCC161011</strain>
    </source>
</reference>
<evidence type="ECO:0000256" key="1">
    <source>
        <dbReference type="SAM" id="SignalP"/>
    </source>
</evidence>
<sequence length="167" mass="18402">MYITILLALFLLLRLNFALSYIARDTCQPYHATFNDSEAAAHAFYSRFIPVSPENSYALTENGLEMYLRKPEGRVTKSDGVNKELGSGATINSTFILYKGKVTFEVESPSIAGVIVAGILIGDTSFDEIDIEFVCGEPDHWQTNLFRSRSTQVSAGVQCLQFKGEGG</sequence>